<name>A0A8T0P7Z8_PANVG</name>
<evidence type="ECO:0000313" key="4">
    <source>
        <dbReference type="Proteomes" id="UP000823388"/>
    </source>
</evidence>
<proteinExistence type="predicted"/>
<keyword evidence="4" id="KW-1185">Reference proteome</keyword>
<dbReference type="Pfam" id="PF13968">
    <property type="entry name" value="DUF4220"/>
    <property type="match status" value="1"/>
</dbReference>
<dbReference type="Proteomes" id="UP000823388">
    <property type="component" value="Chromosome 8N"/>
</dbReference>
<evidence type="ECO:0000259" key="2">
    <source>
        <dbReference type="Pfam" id="PF13968"/>
    </source>
</evidence>
<keyword evidence="1" id="KW-1133">Transmembrane helix</keyword>
<evidence type="ECO:0000256" key="1">
    <source>
        <dbReference type="SAM" id="Phobius"/>
    </source>
</evidence>
<sequence length="122" mass="14330">MSFSETLQWWQEWRLRIFVLSSLFLQYFLFLFSLLHKSCIPLWVRFFIWLAYLGSDAMALYALATLFNYPKKIPLGVKVLWAPILLVHLGGQDCITAYNIEDNEMWKTHVLTAMSQSIYLGS</sequence>
<feature type="transmembrane region" description="Helical" evidence="1">
    <location>
        <begin position="15"/>
        <end position="35"/>
    </location>
</feature>
<dbReference type="PANTHER" id="PTHR31325">
    <property type="entry name" value="OS01G0798800 PROTEIN-RELATED"/>
    <property type="match status" value="1"/>
</dbReference>
<accession>A0A8T0P7Z8</accession>
<keyword evidence="1" id="KW-0472">Membrane</keyword>
<comment type="caution">
    <text evidence="3">The sequence shown here is derived from an EMBL/GenBank/DDBJ whole genome shotgun (WGS) entry which is preliminary data.</text>
</comment>
<evidence type="ECO:0000313" key="3">
    <source>
        <dbReference type="EMBL" id="KAG2558307.1"/>
    </source>
</evidence>
<feature type="transmembrane region" description="Helical" evidence="1">
    <location>
        <begin position="47"/>
        <end position="67"/>
    </location>
</feature>
<dbReference type="AlphaFoldDB" id="A0A8T0P7Z8"/>
<keyword evidence="1" id="KW-0812">Transmembrane</keyword>
<organism evidence="3 4">
    <name type="scientific">Panicum virgatum</name>
    <name type="common">Blackwell switchgrass</name>
    <dbReference type="NCBI Taxonomy" id="38727"/>
    <lineage>
        <taxon>Eukaryota</taxon>
        <taxon>Viridiplantae</taxon>
        <taxon>Streptophyta</taxon>
        <taxon>Embryophyta</taxon>
        <taxon>Tracheophyta</taxon>
        <taxon>Spermatophyta</taxon>
        <taxon>Magnoliopsida</taxon>
        <taxon>Liliopsida</taxon>
        <taxon>Poales</taxon>
        <taxon>Poaceae</taxon>
        <taxon>PACMAD clade</taxon>
        <taxon>Panicoideae</taxon>
        <taxon>Panicodae</taxon>
        <taxon>Paniceae</taxon>
        <taxon>Panicinae</taxon>
        <taxon>Panicum</taxon>
        <taxon>Panicum sect. Hiantes</taxon>
    </lineage>
</organism>
<dbReference type="EMBL" id="CM029052">
    <property type="protein sequence ID" value="KAG2558307.1"/>
    <property type="molecule type" value="Genomic_DNA"/>
</dbReference>
<protein>
    <recommendedName>
        <fullName evidence="2">DUF4220 domain-containing protein</fullName>
    </recommendedName>
</protein>
<gene>
    <name evidence="3" type="ORF">PVAP13_8NG116000</name>
</gene>
<reference evidence="3" key="1">
    <citation type="submission" date="2020-05" db="EMBL/GenBank/DDBJ databases">
        <title>WGS assembly of Panicum virgatum.</title>
        <authorList>
            <person name="Lovell J.T."/>
            <person name="Jenkins J."/>
            <person name="Shu S."/>
            <person name="Juenger T.E."/>
            <person name="Schmutz J."/>
        </authorList>
    </citation>
    <scope>NUCLEOTIDE SEQUENCE</scope>
    <source>
        <strain evidence="3">AP13</strain>
    </source>
</reference>
<feature type="domain" description="DUF4220" evidence="2">
    <location>
        <begin position="49"/>
        <end position="120"/>
    </location>
</feature>
<dbReference type="InterPro" id="IPR025315">
    <property type="entry name" value="DUF4220"/>
</dbReference>